<reference evidence="3" key="1">
    <citation type="submission" date="2018-02" db="EMBL/GenBank/DDBJ databases">
        <authorList>
            <person name="Clavel T."/>
            <person name="Strowig T."/>
        </authorList>
    </citation>
    <scope>NUCLEOTIDE SEQUENCE [LARGE SCALE GENOMIC DNA]</scope>
    <source>
        <strain evidence="3">DSM 100764</strain>
    </source>
</reference>
<evidence type="ECO:0000313" key="2">
    <source>
        <dbReference type="EMBL" id="PWB06663.1"/>
    </source>
</evidence>
<comment type="caution">
    <text evidence="2">The sequence shown here is derived from an EMBL/GenBank/DDBJ whole genome shotgun (WGS) entry which is preliminary data.</text>
</comment>
<name>A0A2V1IW05_9BACT</name>
<keyword evidence="3" id="KW-1185">Reference proteome</keyword>
<protein>
    <submittedName>
        <fullName evidence="2">WYL domain-containing protein</fullName>
    </submittedName>
</protein>
<feature type="domain" description="Schlafen AlbA-2" evidence="1">
    <location>
        <begin position="658"/>
        <end position="822"/>
    </location>
</feature>
<dbReference type="Proteomes" id="UP000244925">
    <property type="component" value="Unassembled WGS sequence"/>
</dbReference>
<dbReference type="AlphaFoldDB" id="A0A2V1IW05"/>
<evidence type="ECO:0000259" key="1">
    <source>
        <dbReference type="Pfam" id="PF04326"/>
    </source>
</evidence>
<gene>
    <name evidence="2" type="ORF">C5O25_09715</name>
</gene>
<dbReference type="Gene3D" id="3.30.950.30">
    <property type="entry name" value="Schlafen, AAA domain"/>
    <property type="match status" value="1"/>
</dbReference>
<accession>A0A2V1IW05</accession>
<organism evidence="2 3">
    <name type="scientific">Paramuribaculum intestinale</name>
    <dbReference type="NCBI Taxonomy" id="2094151"/>
    <lineage>
        <taxon>Bacteria</taxon>
        <taxon>Pseudomonadati</taxon>
        <taxon>Bacteroidota</taxon>
        <taxon>Bacteroidia</taxon>
        <taxon>Bacteroidales</taxon>
        <taxon>Muribaculaceae</taxon>
        <taxon>Paramuribaculum</taxon>
    </lineage>
</organism>
<dbReference type="Pfam" id="PF04326">
    <property type="entry name" value="SLFN_AlbA_2"/>
    <property type="match status" value="1"/>
</dbReference>
<dbReference type="InterPro" id="IPR007421">
    <property type="entry name" value="Schlafen_AlbA_2_dom"/>
</dbReference>
<sequence length="1020" mass="115532">MEKSNQPPFWLQVKEDYIFDNFDGLVKYLENYNYSHTGDPRRDNPDYEASLDCMKGMLDRMNECLDNHQFSHAFPDDIDIVAYLKLYAATVLADLKAGNQPHSYLTGMLDLLVLTQKNTKDEVLKRLWDIAVGCVRRRRITRIRVNWTDIRNLDASRLPTFIIRLADGLEFAPDADGQTYFYEHNGTLAIGHDEVSVAACNLEAFERMSRGSFACLDGLLTIVADRADVKAEPSFDEFQKRSNVMLQGLKNFKPSVRRQLKEYADGEEVYVKVTSIEGDRIKVATADPSYVTIHGELFRYFSQPGEIMTIPAYSALADLTRSAGPDDEVGLAVGDVMRVMYKKNVSNKFDVRPALENFYRELARRSCAQAFDGIYTGTFGSDSGTLWRLVNGLTVAVHRSKYDEVPSEYIESVRQAADEGTSISLQTYKEVSDQQPMRIYAQFDTFYPYRFGENNFKPEDADRNFLYEFLNDCNANCPFDDEPVVSREMIEDPRGVRLLSNFICYILHNGDFGSVERLEYITAAHMLSLMSDRPDDVSYMELQRQYLVRLVAFSRNRDVTPLALSDDDRLASNADVVVWQRIISELNRYRHPESRTLTTEVRDNQDASINKLIDASNSLIGIINETELNNIKKSIAQKLGVDDEYVAINADRTFYGEESSTLELKKSIVFPPVNRRRFKEVEAEPDVQKWAILKTVCGFLNSELGGDLLLGVNDNGYAEGLDADISELMREGLIKVASNDAYSRYVQSVVEDAFVDADNSNPIGDVLGSDITYATETSKEGKYVLRVRVKPYTFGLVKFKDGSRPEGLHDSYVRQSGKTVPMTPSLASRLRAQRTARDTSDMALLRKAADEKRVAVLKGYASSSGRCDRQIEVYKIWEQRRTICGYDILNKKTRLFKVTRCEGVELAAQKWSRAHGTTNLDIDPFGMSFEQYKAQEMVIRLSAYGYRLLVEEFPVAGKLVQQLQAADTSGAMFELRCPISSPEGLGRFVMSVPGHAWIVQGDSLKEYVEEKTKILTQCIG</sequence>
<dbReference type="RefSeq" id="WP_107036547.1">
    <property type="nucleotide sequence ID" value="NZ_PUBV01000021.1"/>
</dbReference>
<proteinExistence type="predicted"/>
<dbReference type="EMBL" id="PUBV01000021">
    <property type="protein sequence ID" value="PWB06663.1"/>
    <property type="molecule type" value="Genomic_DNA"/>
</dbReference>
<evidence type="ECO:0000313" key="3">
    <source>
        <dbReference type="Proteomes" id="UP000244925"/>
    </source>
</evidence>
<dbReference type="InterPro" id="IPR038461">
    <property type="entry name" value="Schlafen_AlbA_2_dom_sf"/>
</dbReference>